<evidence type="ECO:0000313" key="2">
    <source>
        <dbReference type="WBParaSite" id="MCU_004739-RA"/>
    </source>
</evidence>
<reference evidence="2" key="1">
    <citation type="submission" date="2019-11" db="UniProtKB">
        <authorList>
            <consortium name="WormBaseParasite"/>
        </authorList>
    </citation>
    <scope>IDENTIFICATION</scope>
</reference>
<name>A0A5K3F4A2_MESCO</name>
<sequence length="68" mass="7363">FLDEKVVHYLATLPLASKHPPHTCASHFRIPSAERTVVSLLRPQPTSDGRNGERPSAQVFASVNTGGL</sequence>
<evidence type="ECO:0000256" key="1">
    <source>
        <dbReference type="SAM" id="MobiDB-lite"/>
    </source>
</evidence>
<feature type="region of interest" description="Disordered" evidence="1">
    <location>
        <begin position="42"/>
        <end position="68"/>
    </location>
</feature>
<feature type="compositionally biased region" description="Polar residues" evidence="1">
    <location>
        <begin position="59"/>
        <end position="68"/>
    </location>
</feature>
<dbReference type="AlphaFoldDB" id="A0A5K3F4A2"/>
<dbReference type="WBParaSite" id="MCU_004739-RA">
    <property type="protein sequence ID" value="MCU_004739-RA"/>
    <property type="gene ID" value="MCU_004739"/>
</dbReference>
<proteinExistence type="predicted"/>
<organism evidence="2">
    <name type="scientific">Mesocestoides corti</name>
    <name type="common">Flatworm</name>
    <dbReference type="NCBI Taxonomy" id="53468"/>
    <lineage>
        <taxon>Eukaryota</taxon>
        <taxon>Metazoa</taxon>
        <taxon>Spiralia</taxon>
        <taxon>Lophotrochozoa</taxon>
        <taxon>Platyhelminthes</taxon>
        <taxon>Cestoda</taxon>
        <taxon>Eucestoda</taxon>
        <taxon>Cyclophyllidea</taxon>
        <taxon>Mesocestoididae</taxon>
        <taxon>Mesocestoides</taxon>
    </lineage>
</organism>
<accession>A0A5K3F4A2</accession>
<protein>
    <submittedName>
        <fullName evidence="2">Uncharacterized protein</fullName>
    </submittedName>
</protein>